<evidence type="ECO:0000313" key="1">
    <source>
        <dbReference type="EMBL" id="CAK7217179.1"/>
    </source>
</evidence>
<proteinExistence type="predicted"/>
<dbReference type="Proteomes" id="UP001642406">
    <property type="component" value="Unassembled WGS sequence"/>
</dbReference>
<sequence>MSPTEIEKNEKTSKWDNDAHMKLCVALSEALVASESSAAQHKDLIMATLAASNTNFTWEGIR</sequence>
<accession>A0ABP0BC41</accession>
<name>A0ABP0BC41_9PEZI</name>
<comment type="caution">
    <text evidence="1">The sequence shown here is derived from an EMBL/GenBank/DDBJ whole genome shotgun (WGS) entry which is preliminary data.</text>
</comment>
<organism evidence="1 2">
    <name type="scientific">Sporothrix bragantina</name>
    <dbReference type="NCBI Taxonomy" id="671064"/>
    <lineage>
        <taxon>Eukaryota</taxon>
        <taxon>Fungi</taxon>
        <taxon>Dikarya</taxon>
        <taxon>Ascomycota</taxon>
        <taxon>Pezizomycotina</taxon>
        <taxon>Sordariomycetes</taxon>
        <taxon>Sordariomycetidae</taxon>
        <taxon>Ophiostomatales</taxon>
        <taxon>Ophiostomataceae</taxon>
        <taxon>Sporothrix</taxon>
    </lineage>
</organism>
<reference evidence="1 2" key="1">
    <citation type="submission" date="2024-01" db="EMBL/GenBank/DDBJ databases">
        <authorList>
            <person name="Allen C."/>
            <person name="Tagirdzhanova G."/>
        </authorList>
    </citation>
    <scope>NUCLEOTIDE SEQUENCE [LARGE SCALE GENOMIC DNA]</scope>
</reference>
<gene>
    <name evidence="1" type="ORF">SBRCBS47491_003084</name>
</gene>
<keyword evidence="2" id="KW-1185">Reference proteome</keyword>
<evidence type="ECO:0000313" key="2">
    <source>
        <dbReference type="Proteomes" id="UP001642406"/>
    </source>
</evidence>
<protein>
    <submittedName>
        <fullName evidence="1">Uncharacterized protein</fullName>
    </submittedName>
</protein>
<dbReference type="EMBL" id="CAWUHC010000019">
    <property type="protein sequence ID" value="CAK7217179.1"/>
    <property type="molecule type" value="Genomic_DNA"/>
</dbReference>